<dbReference type="InterPro" id="IPR015865">
    <property type="entry name" value="Riboflavin_kinase_bac/euk"/>
</dbReference>
<evidence type="ECO:0000256" key="4">
    <source>
        <dbReference type="ARBA" id="ARBA00022630"/>
    </source>
</evidence>
<dbReference type="Proteomes" id="UP000266340">
    <property type="component" value="Unassembled WGS sequence"/>
</dbReference>
<accession>A0A398CM49</accession>
<comment type="catalytic activity">
    <reaction evidence="13 15">
        <text>riboflavin + ATP = FMN + ADP + H(+)</text>
        <dbReference type="Rhea" id="RHEA:14357"/>
        <dbReference type="ChEBI" id="CHEBI:15378"/>
        <dbReference type="ChEBI" id="CHEBI:30616"/>
        <dbReference type="ChEBI" id="CHEBI:57986"/>
        <dbReference type="ChEBI" id="CHEBI:58210"/>
        <dbReference type="ChEBI" id="CHEBI:456216"/>
        <dbReference type="EC" id="2.7.1.26"/>
    </reaction>
</comment>
<feature type="domain" description="Riboflavin kinase" evidence="16">
    <location>
        <begin position="192"/>
        <end position="324"/>
    </location>
</feature>
<evidence type="ECO:0000256" key="1">
    <source>
        <dbReference type="ARBA" id="ARBA00002121"/>
    </source>
</evidence>
<dbReference type="GO" id="GO:0003919">
    <property type="term" value="F:FMN adenylyltransferase activity"/>
    <property type="evidence" value="ECO:0007669"/>
    <property type="project" value="UniProtKB-UniRule"/>
</dbReference>
<dbReference type="SUPFAM" id="SSF52374">
    <property type="entry name" value="Nucleotidylyl transferase"/>
    <property type="match status" value="1"/>
</dbReference>
<dbReference type="GO" id="GO:0008531">
    <property type="term" value="F:riboflavin kinase activity"/>
    <property type="evidence" value="ECO:0007669"/>
    <property type="project" value="UniProtKB-UniRule"/>
</dbReference>
<comment type="pathway">
    <text evidence="3 15">Cofactor biosynthesis; FMN biosynthesis; FMN from riboflavin (ATP route): step 1/1.</text>
</comment>
<evidence type="ECO:0000256" key="8">
    <source>
        <dbReference type="ARBA" id="ARBA00022741"/>
    </source>
</evidence>
<dbReference type="PIRSF" id="PIRSF004491">
    <property type="entry name" value="FAD_Synth"/>
    <property type="match status" value="1"/>
</dbReference>
<comment type="catalytic activity">
    <reaction evidence="14 15">
        <text>FMN + ATP + H(+) = FAD + diphosphate</text>
        <dbReference type="Rhea" id="RHEA:17237"/>
        <dbReference type="ChEBI" id="CHEBI:15378"/>
        <dbReference type="ChEBI" id="CHEBI:30616"/>
        <dbReference type="ChEBI" id="CHEBI:33019"/>
        <dbReference type="ChEBI" id="CHEBI:57692"/>
        <dbReference type="ChEBI" id="CHEBI:58210"/>
        <dbReference type="EC" id="2.7.7.2"/>
    </reaction>
</comment>
<comment type="pathway">
    <text evidence="2 15">Cofactor biosynthesis; FAD biosynthesis; FAD from FMN: step 1/1.</text>
</comment>
<evidence type="ECO:0000256" key="2">
    <source>
        <dbReference type="ARBA" id="ARBA00004726"/>
    </source>
</evidence>
<dbReference type="CDD" id="cd02064">
    <property type="entry name" value="FAD_synthetase_N"/>
    <property type="match status" value="1"/>
</dbReference>
<dbReference type="FunFam" id="2.40.30.30:FF:000003">
    <property type="entry name" value="Riboflavin biosynthesis protein"/>
    <property type="match status" value="1"/>
</dbReference>
<dbReference type="NCBIfam" id="NF004160">
    <property type="entry name" value="PRK05627.1-3"/>
    <property type="match status" value="1"/>
</dbReference>
<keyword evidence="18" id="KW-1185">Reference proteome</keyword>
<evidence type="ECO:0000256" key="15">
    <source>
        <dbReference type="PIRNR" id="PIRNR004491"/>
    </source>
</evidence>
<keyword evidence="6 15" id="KW-0808">Transferase</keyword>
<comment type="caution">
    <text evidence="17">The sequence shown here is derived from an EMBL/GenBank/DDBJ whole genome shotgun (WGS) entry which is preliminary data.</text>
</comment>
<comment type="similarity">
    <text evidence="15">Belongs to the ribF family.</text>
</comment>
<dbReference type="InterPro" id="IPR002606">
    <property type="entry name" value="Riboflavin_kinase_bac"/>
</dbReference>
<organism evidence="17 18">
    <name type="scientific">Cohnella faecalis</name>
    <dbReference type="NCBI Taxonomy" id="2315694"/>
    <lineage>
        <taxon>Bacteria</taxon>
        <taxon>Bacillati</taxon>
        <taxon>Bacillota</taxon>
        <taxon>Bacilli</taxon>
        <taxon>Bacillales</taxon>
        <taxon>Paenibacillaceae</taxon>
        <taxon>Cohnella</taxon>
    </lineage>
</organism>
<dbReference type="UniPathway" id="UPA00276">
    <property type="reaction ID" value="UER00406"/>
</dbReference>
<sequence length="331" mass="35738">MERYELTAASIGRIEGSATLPATDDGLCLAIGFFDGVHIGHAEVIRQAVSIAEERGLSPAVMTFDPHPRAVLGQDPQFGTVLTPLDDKLSLLAELGVKAAYVIRFDRDFAEISAERFVRELLLPLGVRTAVVGFDFGFGHRGEGKAESLSAFSGGAISVQVVEAVFLDGCKVSSTRIRERLAEGDASVASQLLGRPYVIRGEVIHGDKRGRQLGFPTANVKAFQPYVIPRNGVYAVSVDIFSASGRIESSHHAVLNVGIRPTFDAPGGEVKLEAHLFDFEGDLYGRELALSVHTFLRPEMKFDGIEALVAQIRTDAEQAKQLLSKMTANDS</sequence>
<dbReference type="SMART" id="SM00904">
    <property type="entry name" value="Flavokinase"/>
    <property type="match status" value="1"/>
</dbReference>
<dbReference type="UniPathway" id="UPA00277">
    <property type="reaction ID" value="UER00407"/>
</dbReference>
<keyword evidence="11 15" id="KW-0067">ATP-binding</keyword>
<dbReference type="InterPro" id="IPR014729">
    <property type="entry name" value="Rossmann-like_a/b/a_fold"/>
</dbReference>
<dbReference type="Pfam" id="PF06574">
    <property type="entry name" value="FAD_syn"/>
    <property type="match status" value="1"/>
</dbReference>
<dbReference type="NCBIfam" id="TIGR00083">
    <property type="entry name" value="ribF"/>
    <property type="match status" value="1"/>
</dbReference>
<dbReference type="OrthoDB" id="9803667at2"/>
<dbReference type="GO" id="GO:0005524">
    <property type="term" value="F:ATP binding"/>
    <property type="evidence" value="ECO:0007669"/>
    <property type="project" value="UniProtKB-UniRule"/>
</dbReference>
<evidence type="ECO:0000256" key="3">
    <source>
        <dbReference type="ARBA" id="ARBA00005201"/>
    </source>
</evidence>
<dbReference type="EMBL" id="QXJM01000037">
    <property type="protein sequence ID" value="RIE03330.1"/>
    <property type="molecule type" value="Genomic_DNA"/>
</dbReference>
<gene>
    <name evidence="17" type="ORF">D3H35_11625</name>
</gene>
<evidence type="ECO:0000313" key="18">
    <source>
        <dbReference type="Proteomes" id="UP000266340"/>
    </source>
</evidence>
<dbReference type="Gene3D" id="2.40.30.30">
    <property type="entry name" value="Riboflavin kinase-like"/>
    <property type="match status" value="1"/>
</dbReference>
<evidence type="ECO:0000256" key="9">
    <source>
        <dbReference type="ARBA" id="ARBA00022777"/>
    </source>
</evidence>
<dbReference type="GO" id="GO:0009231">
    <property type="term" value="P:riboflavin biosynthetic process"/>
    <property type="evidence" value="ECO:0007669"/>
    <property type="project" value="InterPro"/>
</dbReference>
<keyword evidence="7 15" id="KW-0548">Nucleotidyltransferase</keyword>
<dbReference type="PANTHER" id="PTHR22749">
    <property type="entry name" value="RIBOFLAVIN KINASE/FMN ADENYLYLTRANSFERASE"/>
    <property type="match status" value="1"/>
</dbReference>
<proteinExistence type="inferred from homology"/>
<keyword evidence="12" id="KW-0511">Multifunctional enzyme</keyword>
<dbReference type="Gene3D" id="3.40.50.620">
    <property type="entry name" value="HUPs"/>
    <property type="match status" value="1"/>
</dbReference>
<keyword evidence="4 15" id="KW-0285">Flavoprotein</keyword>
<keyword evidence="10 15" id="KW-0274">FAD</keyword>
<dbReference type="FunFam" id="3.40.50.620:FF:000021">
    <property type="entry name" value="Riboflavin biosynthesis protein"/>
    <property type="match status" value="1"/>
</dbReference>
<evidence type="ECO:0000256" key="10">
    <source>
        <dbReference type="ARBA" id="ARBA00022827"/>
    </source>
</evidence>
<dbReference type="PANTHER" id="PTHR22749:SF6">
    <property type="entry name" value="RIBOFLAVIN KINASE"/>
    <property type="match status" value="1"/>
</dbReference>
<dbReference type="SUPFAM" id="SSF82114">
    <property type="entry name" value="Riboflavin kinase-like"/>
    <property type="match status" value="1"/>
</dbReference>
<name>A0A398CM49_9BACL</name>
<evidence type="ECO:0000256" key="12">
    <source>
        <dbReference type="ARBA" id="ARBA00023268"/>
    </source>
</evidence>
<keyword evidence="8 15" id="KW-0547">Nucleotide-binding</keyword>
<reference evidence="17 18" key="1">
    <citation type="submission" date="2018-09" db="EMBL/GenBank/DDBJ databases">
        <title>Cohnella cavernae sp. nov., isolated from a karst cave.</title>
        <authorList>
            <person name="Zhu H."/>
        </authorList>
    </citation>
    <scope>NUCLEOTIDE SEQUENCE [LARGE SCALE GENOMIC DNA]</scope>
    <source>
        <strain evidence="17 18">K2E09-144</strain>
    </source>
</reference>
<keyword evidence="5 15" id="KW-0288">FMN</keyword>
<dbReference type="InterPro" id="IPR023465">
    <property type="entry name" value="Riboflavin_kinase_dom_sf"/>
</dbReference>
<dbReference type="InterPro" id="IPR015864">
    <property type="entry name" value="FAD_synthase"/>
</dbReference>
<dbReference type="RefSeq" id="WP_119149476.1">
    <property type="nucleotide sequence ID" value="NZ_JBHSOV010000024.1"/>
</dbReference>
<evidence type="ECO:0000256" key="14">
    <source>
        <dbReference type="ARBA" id="ARBA00049494"/>
    </source>
</evidence>
<evidence type="ECO:0000256" key="6">
    <source>
        <dbReference type="ARBA" id="ARBA00022679"/>
    </source>
</evidence>
<dbReference type="Pfam" id="PF01687">
    <property type="entry name" value="Flavokinase"/>
    <property type="match status" value="1"/>
</dbReference>
<dbReference type="EC" id="2.7.1.26" evidence="15"/>
<dbReference type="InterPro" id="IPR023468">
    <property type="entry name" value="Riboflavin_kinase"/>
</dbReference>
<dbReference type="EC" id="2.7.7.2" evidence="15"/>
<keyword evidence="9 15" id="KW-0418">Kinase</keyword>
<evidence type="ECO:0000256" key="5">
    <source>
        <dbReference type="ARBA" id="ARBA00022643"/>
    </source>
</evidence>
<dbReference type="GO" id="GO:0006747">
    <property type="term" value="P:FAD biosynthetic process"/>
    <property type="evidence" value="ECO:0007669"/>
    <property type="project" value="UniProtKB-UniRule"/>
</dbReference>
<dbReference type="AlphaFoldDB" id="A0A398CM49"/>
<protein>
    <recommendedName>
        <fullName evidence="15">Riboflavin biosynthesis protein</fullName>
    </recommendedName>
    <domain>
        <recommendedName>
            <fullName evidence="15">Riboflavin kinase</fullName>
            <ecNumber evidence="15">2.7.1.26</ecNumber>
        </recommendedName>
        <alternativeName>
            <fullName evidence="15">Flavokinase</fullName>
        </alternativeName>
    </domain>
    <domain>
        <recommendedName>
            <fullName evidence="15">FMN adenylyltransferase</fullName>
            <ecNumber evidence="15">2.7.7.2</ecNumber>
        </recommendedName>
        <alternativeName>
            <fullName evidence="15">FAD pyrophosphorylase</fullName>
        </alternativeName>
        <alternativeName>
            <fullName evidence="15">FAD synthase</fullName>
        </alternativeName>
    </domain>
</protein>
<comment type="function">
    <text evidence="1">Catalyzes the phosphorylation of riboflavin to FMN followed by the adenylation of FMN to FAD.</text>
</comment>
<dbReference type="GO" id="GO:0009398">
    <property type="term" value="P:FMN biosynthetic process"/>
    <property type="evidence" value="ECO:0007669"/>
    <property type="project" value="UniProtKB-UniRule"/>
</dbReference>
<evidence type="ECO:0000313" key="17">
    <source>
        <dbReference type="EMBL" id="RIE03330.1"/>
    </source>
</evidence>
<evidence type="ECO:0000256" key="13">
    <source>
        <dbReference type="ARBA" id="ARBA00047880"/>
    </source>
</evidence>
<evidence type="ECO:0000256" key="7">
    <source>
        <dbReference type="ARBA" id="ARBA00022695"/>
    </source>
</evidence>
<evidence type="ECO:0000259" key="16">
    <source>
        <dbReference type="SMART" id="SM00904"/>
    </source>
</evidence>
<evidence type="ECO:0000256" key="11">
    <source>
        <dbReference type="ARBA" id="ARBA00022840"/>
    </source>
</evidence>